<dbReference type="InterPro" id="IPR051962">
    <property type="entry name" value="Cuticlin"/>
</dbReference>
<evidence type="ECO:0000313" key="9">
    <source>
        <dbReference type="EMBL" id="VDP35059.1"/>
    </source>
</evidence>
<reference evidence="11" key="1">
    <citation type="submission" date="2016-06" db="UniProtKB">
        <authorList>
            <consortium name="WormBaseParasite"/>
        </authorList>
    </citation>
    <scope>IDENTIFICATION</scope>
</reference>
<dbReference type="GO" id="GO:0005886">
    <property type="term" value="C:plasma membrane"/>
    <property type="evidence" value="ECO:0007669"/>
    <property type="project" value="UniProtKB-SubCell"/>
</dbReference>
<dbReference type="PANTHER" id="PTHR22907">
    <property type="entry name" value="GH04558P"/>
    <property type="match status" value="1"/>
</dbReference>
<dbReference type="InterPro" id="IPR056953">
    <property type="entry name" value="CUT_N"/>
</dbReference>
<dbReference type="AlphaFoldDB" id="A0A183J4P8"/>
<name>A0A183J4P8_9BILA</name>
<dbReference type="WBParaSite" id="SBAD_0001122201-mRNA-1">
    <property type="protein sequence ID" value="SBAD_0001122201-mRNA-1"/>
    <property type="gene ID" value="SBAD_0001122201"/>
</dbReference>
<comment type="subcellular location">
    <subcellularLocation>
        <location evidence="1">Cell membrane</location>
        <topology evidence="1">Single-pass type I membrane protein</topology>
    </subcellularLocation>
</comment>
<evidence type="ECO:0000256" key="7">
    <source>
        <dbReference type="ARBA" id="ARBA00023136"/>
    </source>
</evidence>
<proteinExistence type="predicted"/>
<evidence type="ECO:0000259" key="8">
    <source>
        <dbReference type="PROSITE" id="PS51034"/>
    </source>
</evidence>
<evidence type="ECO:0000256" key="1">
    <source>
        <dbReference type="ARBA" id="ARBA00004251"/>
    </source>
</evidence>
<accession>A0A183J4P8</accession>
<gene>
    <name evidence="9" type="ORF">SBAD_LOCUS10846</name>
</gene>
<dbReference type="PANTHER" id="PTHR22907:SF54">
    <property type="entry name" value="GH04558P"/>
    <property type="match status" value="1"/>
</dbReference>
<sequence length="127" mass="14698">MNPLGWMYETTLVTMHKPPFITREDHAYHIQCFYEEKDETLSNDLSVDDLEVDSIENVAEPPDCAYYLRNETPNGPPMKYARIGQGAFHVWECETDSESQGLYTMKVHSCYVKSDTQDKHMIIDENG</sequence>
<organism evidence="11">
    <name type="scientific">Soboliphyme baturini</name>
    <dbReference type="NCBI Taxonomy" id="241478"/>
    <lineage>
        <taxon>Eukaryota</taxon>
        <taxon>Metazoa</taxon>
        <taxon>Ecdysozoa</taxon>
        <taxon>Nematoda</taxon>
        <taxon>Enoplea</taxon>
        <taxon>Dorylaimia</taxon>
        <taxon>Dioctophymatida</taxon>
        <taxon>Dioctophymatoidea</taxon>
        <taxon>Soboliphymatidae</taxon>
        <taxon>Soboliphyme</taxon>
    </lineage>
</organism>
<dbReference type="Pfam" id="PF25301">
    <property type="entry name" value="CUT_C"/>
    <property type="match status" value="1"/>
</dbReference>
<keyword evidence="3" id="KW-1003">Cell membrane</keyword>
<protein>
    <submittedName>
        <fullName evidence="11">ZP domain-containing protein</fullName>
    </submittedName>
</protein>
<feature type="domain" description="ZP" evidence="8">
    <location>
        <begin position="1"/>
        <end position="127"/>
    </location>
</feature>
<evidence type="ECO:0000256" key="6">
    <source>
        <dbReference type="ARBA" id="ARBA00022989"/>
    </source>
</evidence>
<keyword evidence="10" id="KW-1185">Reference proteome</keyword>
<dbReference type="OrthoDB" id="6139674at2759"/>
<keyword evidence="6" id="KW-1133">Transmembrane helix</keyword>
<dbReference type="GO" id="GO:0042302">
    <property type="term" value="F:structural constituent of cuticle"/>
    <property type="evidence" value="ECO:0007669"/>
    <property type="project" value="UniProtKB-KW"/>
</dbReference>
<dbReference type="PROSITE" id="PS51034">
    <property type="entry name" value="ZP_2"/>
    <property type="match status" value="1"/>
</dbReference>
<keyword evidence="7" id="KW-0472">Membrane</keyword>
<evidence type="ECO:0000256" key="4">
    <source>
        <dbReference type="ARBA" id="ARBA00022692"/>
    </source>
</evidence>
<dbReference type="InterPro" id="IPR057475">
    <property type="entry name" value="CUT_C"/>
</dbReference>
<keyword evidence="2" id="KW-0193">Cuticle</keyword>
<evidence type="ECO:0000256" key="2">
    <source>
        <dbReference type="ARBA" id="ARBA00022460"/>
    </source>
</evidence>
<evidence type="ECO:0000313" key="10">
    <source>
        <dbReference type="Proteomes" id="UP000270296"/>
    </source>
</evidence>
<keyword evidence="4" id="KW-0812">Transmembrane</keyword>
<evidence type="ECO:0000313" key="11">
    <source>
        <dbReference type="WBParaSite" id="SBAD_0001122201-mRNA-1"/>
    </source>
</evidence>
<dbReference type="InterPro" id="IPR001507">
    <property type="entry name" value="ZP_dom"/>
</dbReference>
<dbReference type="EMBL" id="UZAM01014657">
    <property type="protein sequence ID" value="VDP35059.1"/>
    <property type="molecule type" value="Genomic_DNA"/>
</dbReference>
<keyword evidence="5" id="KW-0732">Signal</keyword>
<evidence type="ECO:0000256" key="3">
    <source>
        <dbReference type="ARBA" id="ARBA00022475"/>
    </source>
</evidence>
<reference evidence="9 10" key="2">
    <citation type="submission" date="2018-11" db="EMBL/GenBank/DDBJ databases">
        <authorList>
            <consortium name="Pathogen Informatics"/>
        </authorList>
    </citation>
    <scope>NUCLEOTIDE SEQUENCE [LARGE SCALE GENOMIC DNA]</scope>
</reference>
<dbReference type="Pfam" id="PF25057">
    <property type="entry name" value="CUT_N"/>
    <property type="match status" value="1"/>
</dbReference>
<evidence type="ECO:0000256" key="5">
    <source>
        <dbReference type="ARBA" id="ARBA00022729"/>
    </source>
</evidence>
<dbReference type="Proteomes" id="UP000270296">
    <property type="component" value="Unassembled WGS sequence"/>
</dbReference>